<dbReference type="InterPro" id="IPR027839">
    <property type="entry name" value="DUF4432"/>
</dbReference>
<protein>
    <submittedName>
        <fullName evidence="4">DUF4432 family protein</fullName>
    </submittedName>
</protein>
<accession>A0A3E5F0X0</accession>
<reference evidence="4 5" key="1">
    <citation type="submission" date="2018-08" db="EMBL/GenBank/DDBJ databases">
        <title>A genome reference for cultivated species of the human gut microbiota.</title>
        <authorList>
            <person name="Zou Y."/>
            <person name="Xue W."/>
            <person name="Luo G."/>
        </authorList>
    </citation>
    <scope>NUCLEOTIDE SEQUENCE [LARGE SCALE GENOMIC DNA]</scope>
    <source>
        <strain evidence="4 5">OM03-4</strain>
    </source>
</reference>
<evidence type="ECO:0000256" key="2">
    <source>
        <dbReference type="ARBA" id="ARBA00011245"/>
    </source>
</evidence>
<dbReference type="EMBL" id="QSVA01000005">
    <property type="protein sequence ID" value="RGN94900.1"/>
    <property type="molecule type" value="Genomic_DNA"/>
</dbReference>
<comment type="cofactor">
    <cofactor evidence="1">
        <name>Ca(2+)</name>
        <dbReference type="ChEBI" id="CHEBI:29108"/>
    </cofactor>
</comment>
<name>A0A3E5F0X0_BACUN</name>
<proteinExistence type="predicted"/>
<comment type="caution">
    <text evidence="4">The sequence shown here is derived from an EMBL/GenBank/DDBJ whole genome shotgun (WGS) entry which is preliminary data.</text>
</comment>
<gene>
    <name evidence="4" type="ORF">DXB37_06915</name>
</gene>
<dbReference type="Gene3D" id="2.70.98.10">
    <property type="match status" value="1"/>
</dbReference>
<dbReference type="AlphaFoldDB" id="A0A3E5F0X0"/>
<dbReference type="InterPro" id="IPR014718">
    <property type="entry name" value="GH-type_carb-bd"/>
</dbReference>
<dbReference type="Pfam" id="PF14486">
    <property type="entry name" value="DUF4432"/>
    <property type="match status" value="1"/>
</dbReference>
<evidence type="ECO:0000313" key="5">
    <source>
        <dbReference type="Proteomes" id="UP000260759"/>
    </source>
</evidence>
<evidence type="ECO:0000256" key="1">
    <source>
        <dbReference type="ARBA" id="ARBA00001913"/>
    </source>
</evidence>
<dbReference type="RefSeq" id="WP_117600091.1">
    <property type="nucleotide sequence ID" value="NZ_QSVA01000005.1"/>
</dbReference>
<dbReference type="Proteomes" id="UP000260759">
    <property type="component" value="Unassembled WGS sequence"/>
</dbReference>
<organism evidence="4 5">
    <name type="scientific">Bacteroides uniformis</name>
    <dbReference type="NCBI Taxonomy" id="820"/>
    <lineage>
        <taxon>Bacteria</taxon>
        <taxon>Pseudomonadati</taxon>
        <taxon>Bacteroidota</taxon>
        <taxon>Bacteroidia</taxon>
        <taxon>Bacteroidales</taxon>
        <taxon>Bacteroidaceae</taxon>
        <taxon>Bacteroides</taxon>
    </lineage>
</organism>
<keyword evidence="3" id="KW-0106">Calcium</keyword>
<evidence type="ECO:0000313" key="4">
    <source>
        <dbReference type="EMBL" id="RGN94900.1"/>
    </source>
</evidence>
<dbReference type="GO" id="GO:0030246">
    <property type="term" value="F:carbohydrate binding"/>
    <property type="evidence" value="ECO:0007669"/>
    <property type="project" value="InterPro"/>
</dbReference>
<sequence>MMNNNFLLESYEDKISNYSQIGGIELATIRGGTGDGTQIAWFNTGSGLRFKVVIDYGLDIADAFINQYGLAWISPFGPVVSGMYIHSVLKKQYYNVGGLLTTYGNKGEDVGAWDAQISRYPATIESVLQPNPLRGEYAMSICGKILQTTPSGDYIELRRTISATLGKSKISIKDTVINLGASRIPYLFSYQCNFGYPLVDDDTHLVFQGAPIALDVNAEDGQEKDHLLNLIDLDVDRRGFSECGLHNDKLGFEVNLKYKKNQFPILKTWQSFKKGGYMIGLNPCADRKSELDNNPELFFLESMEERSYSLDIDIVHKK</sequence>
<comment type="subunit">
    <text evidence="2">Monomer.</text>
</comment>
<evidence type="ECO:0000256" key="3">
    <source>
        <dbReference type="ARBA" id="ARBA00022837"/>
    </source>
</evidence>